<dbReference type="PANTHER" id="PTHR12205">
    <property type="entry name" value="CENTROMERE/KINETOCHORE PROTEIN ZW10"/>
    <property type="match status" value="1"/>
</dbReference>
<dbReference type="GO" id="GO:0006888">
    <property type="term" value="P:endoplasmic reticulum to Golgi vesicle-mediated transport"/>
    <property type="evidence" value="ECO:0007669"/>
    <property type="project" value="TreeGrafter"/>
</dbReference>
<dbReference type="GO" id="GO:0007094">
    <property type="term" value="P:mitotic spindle assembly checkpoint signaling"/>
    <property type="evidence" value="ECO:0007669"/>
    <property type="project" value="TreeGrafter"/>
</dbReference>
<protein>
    <recommendedName>
        <fullName evidence="2">ZW10 C-terminal helical domain-containing protein</fullName>
    </recommendedName>
</protein>
<dbReference type="InterPro" id="IPR055148">
    <property type="entry name" value="ZW10_C_2"/>
</dbReference>
<evidence type="ECO:0000259" key="2">
    <source>
        <dbReference type="Pfam" id="PF22766"/>
    </source>
</evidence>
<dbReference type="Proteomes" id="UP000629468">
    <property type="component" value="Unassembled WGS sequence"/>
</dbReference>
<gene>
    <name evidence="3" type="ORF">Agabi119p4_6389</name>
</gene>
<dbReference type="GO" id="GO:0005737">
    <property type="term" value="C:cytoplasm"/>
    <property type="evidence" value="ECO:0007669"/>
    <property type="project" value="GOC"/>
</dbReference>
<name>A0A8H7C8F7_AGABI</name>
<dbReference type="EMBL" id="JABXXO010000009">
    <property type="protein sequence ID" value="KAF7770415.1"/>
    <property type="molecule type" value="Genomic_DNA"/>
</dbReference>
<dbReference type="Pfam" id="PF22766">
    <property type="entry name" value="ZW10_C2"/>
    <property type="match status" value="1"/>
</dbReference>
<dbReference type="InterPro" id="IPR046362">
    <property type="entry name" value="Zw10/DSL1_C_sf"/>
</dbReference>
<dbReference type="GO" id="GO:1990423">
    <property type="term" value="C:RZZ complex"/>
    <property type="evidence" value="ECO:0007669"/>
    <property type="project" value="TreeGrafter"/>
</dbReference>
<evidence type="ECO:0000256" key="1">
    <source>
        <dbReference type="SAM" id="MobiDB-lite"/>
    </source>
</evidence>
<evidence type="ECO:0000313" key="3">
    <source>
        <dbReference type="EMBL" id="KAF7770415.1"/>
    </source>
</evidence>
<feature type="domain" description="ZW10 C-terminal helical" evidence="2">
    <location>
        <begin position="832"/>
        <end position="975"/>
    </location>
</feature>
<proteinExistence type="predicted"/>
<dbReference type="AlphaFoldDB" id="A0A8H7C8F7"/>
<accession>A0A8H7C8F7</accession>
<evidence type="ECO:0000313" key="4">
    <source>
        <dbReference type="Proteomes" id="UP000629468"/>
    </source>
</evidence>
<organism evidence="3 4">
    <name type="scientific">Agaricus bisporus var. burnettii</name>
    <dbReference type="NCBI Taxonomy" id="192524"/>
    <lineage>
        <taxon>Eukaryota</taxon>
        <taxon>Fungi</taxon>
        <taxon>Dikarya</taxon>
        <taxon>Basidiomycota</taxon>
        <taxon>Agaricomycotina</taxon>
        <taxon>Agaricomycetes</taxon>
        <taxon>Agaricomycetidae</taxon>
        <taxon>Agaricales</taxon>
        <taxon>Agaricineae</taxon>
        <taxon>Agaricaceae</taxon>
        <taxon>Agaricus</taxon>
    </lineage>
</organism>
<dbReference type="PANTHER" id="PTHR12205:SF0">
    <property type="entry name" value="CENTROMERE_KINETOCHORE PROTEIN ZW10 HOMOLOG"/>
    <property type="match status" value="1"/>
</dbReference>
<dbReference type="Gene3D" id="1.10.357.150">
    <property type="match status" value="1"/>
</dbReference>
<feature type="compositionally biased region" description="Basic and acidic residues" evidence="1">
    <location>
        <begin position="527"/>
        <end position="545"/>
    </location>
</feature>
<feature type="compositionally biased region" description="Acidic residues" evidence="1">
    <location>
        <begin position="506"/>
        <end position="525"/>
    </location>
</feature>
<reference evidence="3 4" key="1">
    <citation type="journal article" name="Sci. Rep.">
        <title>Telomere-to-telomere assembled and centromere annotated genomes of the two main subspecies of the button mushroom Agaricus bisporus reveal especially polymorphic chromosome ends.</title>
        <authorList>
            <person name="Sonnenberg A.S.M."/>
            <person name="Sedaghat-Telgerd N."/>
            <person name="Lavrijssen B."/>
            <person name="Ohm R.A."/>
            <person name="Hendrickx P.M."/>
            <person name="Scholtmeijer K."/>
            <person name="Baars J.J.P."/>
            <person name="van Peer A."/>
        </authorList>
    </citation>
    <scope>NUCLEOTIDE SEQUENCE [LARGE SCALE GENOMIC DNA]</scope>
    <source>
        <strain evidence="3 4">H119_p4</strain>
    </source>
</reference>
<comment type="caution">
    <text evidence="3">The sequence shown here is derived from an EMBL/GenBank/DDBJ whole genome shotgun (WGS) entry which is preliminary data.</text>
</comment>
<feature type="region of interest" description="Disordered" evidence="1">
    <location>
        <begin position="490"/>
        <end position="658"/>
    </location>
</feature>
<sequence>MAGMAFPIPSHLPRKQDVSSKILNTIDSATYRTLNSSLTSTWLNELDDTIQATKTRLHKRIHSDLPLFHRQLDSANSIQTRLQALTNNVDKLNDAVTDKQFGLVPVLLHGLSKHSNLVQEAADISIRHQVLSHIFRCKTELANVNALIASGNFPEAVAALEILHTLLESAPEALAHSDIFLSFRRKHQSTQALVQEQLSDAYTRSVTVSFSQLVLRSSIQVRGSDTFISLSSILSSLTPITLDQHLTTLRRDLLTHFIENVLKQPTSISVNDTSAAEHSMTVLPTPSPNSPKSGRIDNLSQILDFLSSHLLPVVPASVSSKFRQSLFKPVASSLLNILLIPSLPSSFGLLAPFLDLAKHAVAFESKAVTQLVGNTTADLPVRTWVNGLATHYEKQRRLELLNNCRVLVLSPEDSKDWFQFEIEIPSESAETKIVPVQSDVASESAVDDDFKDDAWGFEDEVEENSSQVASATEKVKVNDINDDAWGFDEDVEEEKVPSVEPSVADEAVDDGWGFDDDVAIDEPEPVAEPKPEKDSSLPPTDKADMNGESEPDPGDAWGWNEDANTVEEKGEDNSWDDDPWGDSPATNTQDPVVSPPLSTPKSATRLEKRANKGKKPLNGHTNVDAAPAPVLLPPPSPPHSISSHAKNLPRKQTSVPAKRPPELKTNLVSRENFAVPEKAKRLVRTVKNIIDECRQFQASSLFPSPSTSSSQAGSILAQTPASLVDLYIAIYPVKFGEELTQSVQKGMLFSNSCLYLVHEIEEIRRSLAGSGAFEVLKDRLEESTKNLSILGESWYEQVIQIRCEKVDDILVDGAEGFRFTSDQDRYDECEMTINKVIQEIKRFAQQLKGILTKGKYYTAIGLVTEAALSRILQDVLALEDIPEVESHQLGELCRIFNSLEGLFSEDPTQPSFVVVYVPSWLKFNYLSELLEASLADISYLFEEGTLVDFEIDELIRLIKALFADSALRTNTINKVMAGHPVASA</sequence>